<dbReference type="Pfam" id="PF02417">
    <property type="entry name" value="Chromate_transp"/>
    <property type="match status" value="1"/>
</dbReference>
<dbReference type="PANTHER" id="PTHR43663">
    <property type="entry name" value="CHROMATE TRANSPORT PROTEIN-RELATED"/>
    <property type="match status" value="1"/>
</dbReference>
<accession>A0ABT5KVT9</accession>
<dbReference type="PANTHER" id="PTHR43663:SF1">
    <property type="entry name" value="CHROMATE TRANSPORTER"/>
    <property type="match status" value="1"/>
</dbReference>
<proteinExistence type="inferred from homology"/>
<feature type="transmembrane region" description="Helical" evidence="7">
    <location>
        <begin position="14"/>
        <end position="34"/>
    </location>
</feature>
<feature type="transmembrane region" description="Helical" evidence="7">
    <location>
        <begin position="83"/>
        <end position="105"/>
    </location>
</feature>
<evidence type="ECO:0000313" key="8">
    <source>
        <dbReference type="EMBL" id="MDC8786912.1"/>
    </source>
</evidence>
<feature type="transmembrane region" description="Helical" evidence="7">
    <location>
        <begin position="148"/>
        <end position="181"/>
    </location>
</feature>
<protein>
    <submittedName>
        <fullName evidence="8">Chromate transporter</fullName>
    </submittedName>
</protein>
<evidence type="ECO:0000256" key="4">
    <source>
        <dbReference type="ARBA" id="ARBA00022692"/>
    </source>
</evidence>
<comment type="similarity">
    <text evidence="2">Belongs to the chromate ion transporter (CHR) (TC 2.A.51) family.</text>
</comment>
<dbReference type="RefSeq" id="WP_273598052.1">
    <property type="nucleotide sequence ID" value="NZ_JAQQXS010000017.1"/>
</dbReference>
<evidence type="ECO:0000313" key="9">
    <source>
        <dbReference type="Proteomes" id="UP001219862"/>
    </source>
</evidence>
<dbReference type="EMBL" id="JAQQXS010000017">
    <property type="protein sequence ID" value="MDC8786912.1"/>
    <property type="molecule type" value="Genomic_DNA"/>
</dbReference>
<feature type="transmembrane region" description="Helical" evidence="7">
    <location>
        <begin position="55"/>
        <end position="77"/>
    </location>
</feature>
<comment type="subcellular location">
    <subcellularLocation>
        <location evidence="1">Cell membrane</location>
        <topology evidence="1">Multi-pass membrane protein</topology>
    </subcellularLocation>
</comment>
<dbReference type="InterPro" id="IPR052518">
    <property type="entry name" value="CHR_Transporter"/>
</dbReference>
<comment type="caution">
    <text evidence="8">The sequence shown here is derived from an EMBL/GenBank/DDBJ whole genome shotgun (WGS) entry which is preliminary data.</text>
</comment>
<keyword evidence="4 7" id="KW-0812">Transmembrane</keyword>
<sequence length="184" mass="19457">MSVFATLAPQLGPMFLHFMALSLLSIGGAISTAPEMHRYLVGQQHWISDTQFTNSIALAQAAPGPNLLFVALLGWNVAGLPGAAAALAGIVLPSTTLVLAATRWASNYKDTRGVRSFTLGMAPLTLGLVLATGWLLAEPYLRVPQHRWAMVGMIALTVLLTLKTRLGLVWMVLGGGVLGAIGWV</sequence>
<gene>
    <name evidence="8" type="ORF">PRZ01_17115</name>
</gene>
<evidence type="ECO:0000256" key="3">
    <source>
        <dbReference type="ARBA" id="ARBA00022475"/>
    </source>
</evidence>
<keyword evidence="3" id="KW-1003">Cell membrane</keyword>
<keyword evidence="6 7" id="KW-0472">Membrane</keyword>
<evidence type="ECO:0000256" key="6">
    <source>
        <dbReference type="ARBA" id="ARBA00023136"/>
    </source>
</evidence>
<dbReference type="InterPro" id="IPR003370">
    <property type="entry name" value="Chromate_transpt"/>
</dbReference>
<keyword evidence="9" id="KW-1185">Reference proteome</keyword>
<evidence type="ECO:0000256" key="2">
    <source>
        <dbReference type="ARBA" id="ARBA00005262"/>
    </source>
</evidence>
<organism evidence="8 9">
    <name type="scientific">Roseateles koreensis</name>
    <dbReference type="NCBI Taxonomy" id="2987526"/>
    <lineage>
        <taxon>Bacteria</taxon>
        <taxon>Pseudomonadati</taxon>
        <taxon>Pseudomonadota</taxon>
        <taxon>Betaproteobacteria</taxon>
        <taxon>Burkholderiales</taxon>
        <taxon>Sphaerotilaceae</taxon>
        <taxon>Roseateles</taxon>
    </lineage>
</organism>
<evidence type="ECO:0000256" key="7">
    <source>
        <dbReference type="SAM" id="Phobius"/>
    </source>
</evidence>
<evidence type="ECO:0000256" key="5">
    <source>
        <dbReference type="ARBA" id="ARBA00022989"/>
    </source>
</evidence>
<name>A0ABT5KVT9_9BURK</name>
<feature type="transmembrane region" description="Helical" evidence="7">
    <location>
        <begin position="117"/>
        <end position="136"/>
    </location>
</feature>
<keyword evidence="5 7" id="KW-1133">Transmembrane helix</keyword>
<evidence type="ECO:0000256" key="1">
    <source>
        <dbReference type="ARBA" id="ARBA00004651"/>
    </source>
</evidence>
<dbReference type="Proteomes" id="UP001219862">
    <property type="component" value="Unassembled WGS sequence"/>
</dbReference>
<reference evidence="8 9" key="1">
    <citation type="submission" date="2022-10" db="EMBL/GenBank/DDBJ databases">
        <title>paucibacter sp. hw8 Genome sequencing.</title>
        <authorList>
            <person name="Park S."/>
        </authorList>
    </citation>
    <scope>NUCLEOTIDE SEQUENCE [LARGE SCALE GENOMIC DNA]</scope>
    <source>
        <strain evidence="9">hw8</strain>
    </source>
</reference>